<dbReference type="Proteomes" id="UP000594688">
    <property type="component" value="Chromosome"/>
</dbReference>
<sequence>MKEDKRFRYFLFAALAVSLVALYLARNVLTPFAIAFALAYLLDPLADKLERWKLSRTLSVSTIIASFFLLVVIALIVLIPLLRIQVEHLAANLPDYMGKIMAWLQPILDQISLIEPAKIKTHLKEIFEKLGTVPLTALGSATEMLWSSLSGLMGIILMLVNILIIPVAMFYLLRDFDGINRKLVQLIPPKYRRETVGIVKEIDEVLSGFVRGQLMVATLMSGLYTLGLFLCDTPMSLFIGPLAGYANLVPYLGLICGFVPAAILTLLQHHDVMSLLGVVIVFGLVQMLEGMVITPRVVGDKIGLHPVVIMLAVLVGGELFGFVGVLLGVPAAAVLNVLRRRTIKEYKKSTLFR</sequence>
<keyword evidence="7 8" id="KW-0472">Membrane</keyword>
<dbReference type="GO" id="GO:0005886">
    <property type="term" value="C:plasma membrane"/>
    <property type="evidence" value="ECO:0007669"/>
    <property type="project" value="UniProtKB-SubCell"/>
</dbReference>
<dbReference type="KEGG" id="nli:G3M70_08795"/>
<protein>
    <submittedName>
        <fullName evidence="9">AI-2E family transporter</fullName>
    </submittedName>
</protein>
<dbReference type="InterPro" id="IPR002549">
    <property type="entry name" value="AI-2E-like"/>
</dbReference>
<keyword evidence="5 8" id="KW-0812">Transmembrane</keyword>
<reference evidence="9 10" key="1">
    <citation type="submission" date="2020-02" db="EMBL/GenBank/DDBJ databases">
        <title>Genomic and physiological characterization of two novel Nitrospinaceae genera.</title>
        <authorList>
            <person name="Mueller A.J."/>
            <person name="Jung M.-Y."/>
            <person name="Strachan C.R."/>
            <person name="Herbold C.W."/>
            <person name="Kirkegaard R.H."/>
            <person name="Daims H."/>
        </authorList>
    </citation>
    <scope>NUCLEOTIDE SEQUENCE [LARGE SCALE GENOMIC DNA]</scope>
    <source>
        <strain evidence="9">EB</strain>
    </source>
</reference>
<comment type="subcellular location">
    <subcellularLocation>
        <location evidence="1">Cell membrane</location>
        <topology evidence="1">Multi-pass membrane protein</topology>
    </subcellularLocation>
</comment>
<feature type="transmembrane region" description="Helical" evidence="8">
    <location>
        <begin position="7"/>
        <end position="24"/>
    </location>
</feature>
<proteinExistence type="inferred from homology"/>
<dbReference type="PANTHER" id="PTHR21716">
    <property type="entry name" value="TRANSMEMBRANE PROTEIN"/>
    <property type="match status" value="1"/>
</dbReference>
<comment type="similarity">
    <text evidence="2">Belongs to the autoinducer-2 exporter (AI-2E) (TC 2.A.86) family.</text>
</comment>
<gene>
    <name evidence="9" type="ORF">G3M70_08795</name>
</gene>
<evidence type="ECO:0000313" key="10">
    <source>
        <dbReference type="Proteomes" id="UP000594688"/>
    </source>
</evidence>
<dbReference type="EMBL" id="CP048685">
    <property type="protein sequence ID" value="QPJ61966.1"/>
    <property type="molecule type" value="Genomic_DNA"/>
</dbReference>
<dbReference type="Pfam" id="PF01594">
    <property type="entry name" value="AI-2E_transport"/>
    <property type="match status" value="1"/>
</dbReference>
<evidence type="ECO:0000313" key="9">
    <source>
        <dbReference type="EMBL" id="QPJ61966.1"/>
    </source>
</evidence>
<evidence type="ECO:0000256" key="2">
    <source>
        <dbReference type="ARBA" id="ARBA00009773"/>
    </source>
</evidence>
<feature type="transmembrane region" description="Helical" evidence="8">
    <location>
        <begin position="274"/>
        <end position="295"/>
    </location>
</feature>
<evidence type="ECO:0000256" key="7">
    <source>
        <dbReference type="ARBA" id="ARBA00023136"/>
    </source>
</evidence>
<name>A0A7T0G0L5_9BACT</name>
<feature type="transmembrane region" description="Helical" evidence="8">
    <location>
        <begin position="58"/>
        <end position="82"/>
    </location>
</feature>
<dbReference type="AlphaFoldDB" id="A0A7T0G0L5"/>
<evidence type="ECO:0000256" key="5">
    <source>
        <dbReference type="ARBA" id="ARBA00022692"/>
    </source>
</evidence>
<accession>A0A7T0G0L5</accession>
<feature type="transmembrane region" description="Helical" evidence="8">
    <location>
        <begin position="248"/>
        <end position="267"/>
    </location>
</feature>
<organism evidence="9 10">
    <name type="scientific">Candidatus Nitronauta litoralis</name>
    <dbReference type="NCBI Taxonomy" id="2705533"/>
    <lineage>
        <taxon>Bacteria</taxon>
        <taxon>Pseudomonadati</taxon>
        <taxon>Nitrospinota/Tectimicrobiota group</taxon>
        <taxon>Nitrospinota</taxon>
        <taxon>Nitrospinia</taxon>
        <taxon>Nitrospinales</taxon>
        <taxon>Nitrospinaceae</taxon>
        <taxon>Candidatus Nitronauta</taxon>
    </lineage>
</organism>
<dbReference type="PANTHER" id="PTHR21716:SF53">
    <property type="entry name" value="PERMEASE PERM-RELATED"/>
    <property type="match status" value="1"/>
</dbReference>
<evidence type="ECO:0000256" key="4">
    <source>
        <dbReference type="ARBA" id="ARBA00022475"/>
    </source>
</evidence>
<feature type="transmembrane region" description="Helical" evidence="8">
    <location>
        <begin position="152"/>
        <end position="173"/>
    </location>
</feature>
<evidence type="ECO:0000256" key="1">
    <source>
        <dbReference type="ARBA" id="ARBA00004651"/>
    </source>
</evidence>
<evidence type="ECO:0000256" key="3">
    <source>
        <dbReference type="ARBA" id="ARBA00022448"/>
    </source>
</evidence>
<feature type="transmembrane region" description="Helical" evidence="8">
    <location>
        <begin position="30"/>
        <end position="46"/>
    </location>
</feature>
<evidence type="ECO:0000256" key="6">
    <source>
        <dbReference type="ARBA" id="ARBA00022989"/>
    </source>
</evidence>
<keyword evidence="3" id="KW-0813">Transport</keyword>
<keyword evidence="6 8" id="KW-1133">Transmembrane helix</keyword>
<dbReference type="GO" id="GO:0055085">
    <property type="term" value="P:transmembrane transport"/>
    <property type="evidence" value="ECO:0007669"/>
    <property type="project" value="TreeGrafter"/>
</dbReference>
<keyword evidence="4" id="KW-1003">Cell membrane</keyword>
<evidence type="ECO:0000256" key="8">
    <source>
        <dbReference type="SAM" id="Phobius"/>
    </source>
</evidence>
<feature type="transmembrane region" description="Helical" evidence="8">
    <location>
        <begin position="307"/>
        <end position="338"/>
    </location>
</feature>